<dbReference type="AlphaFoldDB" id="A0A1M2V8C0"/>
<evidence type="ECO:0000313" key="3">
    <source>
        <dbReference type="Proteomes" id="UP000184267"/>
    </source>
</evidence>
<sequence length="64" mass="7006">MSVISSRAPQGSKVHSKLPKLEAGSTDLQVNAEHRQQEIICAGHEMVKISPGSLIQRMRVRLGN</sequence>
<proteinExistence type="predicted"/>
<organism evidence="2 3">
    <name type="scientific">Trametes pubescens</name>
    <name type="common">White-rot fungus</name>
    <dbReference type="NCBI Taxonomy" id="154538"/>
    <lineage>
        <taxon>Eukaryota</taxon>
        <taxon>Fungi</taxon>
        <taxon>Dikarya</taxon>
        <taxon>Basidiomycota</taxon>
        <taxon>Agaricomycotina</taxon>
        <taxon>Agaricomycetes</taxon>
        <taxon>Polyporales</taxon>
        <taxon>Polyporaceae</taxon>
        <taxon>Trametes</taxon>
    </lineage>
</organism>
<accession>A0A1M2V8C0</accession>
<gene>
    <name evidence="2" type="ORF">TRAPUB_5615</name>
</gene>
<dbReference type="Proteomes" id="UP000184267">
    <property type="component" value="Unassembled WGS sequence"/>
</dbReference>
<feature type="region of interest" description="Disordered" evidence="1">
    <location>
        <begin position="1"/>
        <end position="26"/>
    </location>
</feature>
<protein>
    <submittedName>
        <fullName evidence="2">Uncharacterized protein</fullName>
    </submittedName>
</protein>
<evidence type="ECO:0000313" key="2">
    <source>
        <dbReference type="EMBL" id="OJT03793.1"/>
    </source>
</evidence>
<comment type="caution">
    <text evidence="2">The sequence shown here is derived from an EMBL/GenBank/DDBJ whole genome shotgun (WGS) entry which is preliminary data.</text>
</comment>
<dbReference type="EMBL" id="MNAD01001599">
    <property type="protein sequence ID" value="OJT03793.1"/>
    <property type="molecule type" value="Genomic_DNA"/>
</dbReference>
<evidence type="ECO:0000256" key="1">
    <source>
        <dbReference type="SAM" id="MobiDB-lite"/>
    </source>
</evidence>
<reference evidence="2 3" key="1">
    <citation type="submission" date="2016-10" db="EMBL/GenBank/DDBJ databases">
        <title>Genome sequence of the basidiomycete white-rot fungus Trametes pubescens.</title>
        <authorList>
            <person name="Makela M.R."/>
            <person name="Granchi Z."/>
            <person name="Peng M."/>
            <person name="De Vries R.P."/>
            <person name="Grigoriev I."/>
            <person name="Riley R."/>
            <person name="Hilden K."/>
        </authorList>
    </citation>
    <scope>NUCLEOTIDE SEQUENCE [LARGE SCALE GENOMIC DNA]</scope>
    <source>
        <strain evidence="2 3">FBCC735</strain>
    </source>
</reference>
<keyword evidence="3" id="KW-1185">Reference proteome</keyword>
<name>A0A1M2V8C0_TRAPU</name>